<gene>
    <name evidence="2" type="ORF">HW554_11245</name>
</gene>
<dbReference type="InterPro" id="IPR035986">
    <property type="entry name" value="PKD_dom_sf"/>
</dbReference>
<dbReference type="SUPFAM" id="SSF49299">
    <property type="entry name" value="PKD domain"/>
    <property type="match status" value="1"/>
</dbReference>
<accession>A0A7Y7PQB0</accession>
<reference evidence="2 3" key="1">
    <citation type="submission" date="2020-05" db="EMBL/GenBank/DDBJ databases">
        <title>Hymenobacter terrestris sp. nov. and Hymenobacter lapidiphilus sp. nov., isolated from regoliths in Antarctica.</title>
        <authorList>
            <person name="Sedlacek I."/>
            <person name="Pantucek R."/>
            <person name="Zeman M."/>
            <person name="Holochova P."/>
            <person name="Kralova S."/>
            <person name="Stankova E."/>
            <person name="Sedo O."/>
            <person name="Micenkova L."/>
            <person name="Svec P."/>
            <person name="Gupta V."/>
            <person name="Sood U."/>
            <person name="Korpole U.S."/>
            <person name="Lal R."/>
        </authorList>
    </citation>
    <scope>NUCLEOTIDE SEQUENCE [LARGE SCALE GENOMIC DNA]</scope>
    <source>
        <strain evidence="2 3">P5342</strain>
    </source>
</reference>
<feature type="compositionally biased region" description="Polar residues" evidence="1">
    <location>
        <begin position="58"/>
        <end position="70"/>
    </location>
</feature>
<dbReference type="PANTHER" id="PTHR42754">
    <property type="entry name" value="ENDOGLUCANASE"/>
    <property type="match status" value="1"/>
</dbReference>
<feature type="region of interest" description="Disordered" evidence="1">
    <location>
        <begin position="48"/>
        <end position="70"/>
    </location>
</feature>
<evidence type="ECO:0000256" key="1">
    <source>
        <dbReference type="SAM" id="MobiDB-lite"/>
    </source>
</evidence>
<dbReference type="Pfam" id="PF13585">
    <property type="entry name" value="CHU_C"/>
    <property type="match status" value="1"/>
</dbReference>
<comment type="caution">
    <text evidence="2">The sequence shown here is derived from an EMBL/GenBank/DDBJ whole genome shotgun (WGS) entry which is preliminary data.</text>
</comment>
<dbReference type="AlphaFoldDB" id="A0A7Y7PQB0"/>
<dbReference type="RefSeq" id="WP_176908685.1">
    <property type="nucleotide sequence ID" value="NZ_JABKAU010000018.1"/>
</dbReference>
<dbReference type="Proteomes" id="UP000565521">
    <property type="component" value="Unassembled WGS sequence"/>
</dbReference>
<dbReference type="PANTHER" id="PTHR42754:SF1">
    <property type="entry name" value="LIPOPROTEIN"/>
    <property type="match status" value="1"/>
</dbReference>
<proteinExistence type="predicted"/>
<dbReference type="EMBL" id="JABKAU010000018">
    <property type="protein sequence ID" value="NVO31787.1"/>
    <property type="molecule type" value="Genomic_DNA"/>
</dbReference>
<keyword evidence="3" id="KW-1185">Reference proteome</keyword>
<sequence>MAICFVQLATAATAQQLPRRQWDRVLGGDGLENFKSVQPTTDGGYILGGTSGSGVSGDKTQPTKGAPSEPSTNYDYWLVKLDAAGNKQWDRAYGGNDTDALAAVQQTTDGGYIMGGYSVSPASGDRSAPAKHGYWVVKVDAQGVKQWDKSFSNQSLPSLNALQQTADGGYILGGYSLGDLPGTPGRDDQSGPYQGGHDFWVIKLDAAGNKQWDRALGGTEFDFLHDVRQTADGGYLVGGTSTSGISGDKTEASRGGNDYWVVKLDARGATQWDRTYGGAGPDALYSLCQTLDGGYILAGQSGSGISGDKTQAQRGGGDYWILKVDAQGRKLWDRSFGGSGQDQPNSVWPCPDGGFLVAGQSDSGISGDKSKAGFGLADYWLVKLNAAGTKDWDEVYGGSNLDFLQGARPTPDGGFILGGTSYSGASCGKTQDTWGSADYWIIKLGTAANSPLGTIIGDTLLCGTSPSLLRLKTVVTASSYQWSTGATTASIPVTQPGLYSVSATLCDGTVAAAQIRVGQVTAAVRGPASFCAGSTAALLADAPGATGFSWNTGQRTAAITVAQAGTYTVTATFPGGCSLVSSHTVGVPQVTLSGDSLLCEGRPQQLTAATTDGVASYRWSTGATTASIAVAQPGRYSVTATHANGCTSTATQTVGLIPRLSPPPPSTDTTVCETAELVLRAPVAHDTRATYRWSDNSTDSTLRVTQPGLYTLQVTNPCQTVAVSWRVTYRSCVFIPNIVTANNDGVNDRFVINNLPAGAWDLQVVNRWGAQVYHAAHYRNDWGLEAITGVYYYVLRNTKSTEIYRGWVQVVR</sequence>
<evidence type="ECO:0000313" key="3">
    <source>
        <dbReference type="Proteomes" id="UP000565521"/>
    </source>
</evidence>
<evidence type="ECO:0000313" key="2">
    <source>
        <dbReference type="EMBL" id="NVO31787.1"/>
    </source>
</evidence>
<name>A0A7Y7PQB0_9BACT</name>
<organism evidence="2 3">
    <name type="scientific">Hymenobacter lapidiphilus</name>
    <dbReference type="NCBI Taxonomy" id="2608003"/>
    <lineage>
        <taxon>Bacteria</taxon>
        <taxon>Pseudomonadati</taxon>
        <taxon>Bacteroidota</taxon>
        <taxon>Cytophagia</taxon>
        <taxon>Cytophagales</taxon>
        <taxon>Hymenobacteraceae</taxon>
        <taxon>Hymenobacter</taxon>
    </lineage>
</organism>
<protein>
    <submittedName>
        <fullName evidence="2">Gliding motility-associated C-terminal domain-containing protein</fullName>
    </submittedName>
</protein>